<feature type="transmembrane region" description="Helical" evidence="2">
    <location>
        <begin position="12"/>
        <end position="32"/>
    </location>
</feature>
<keyword evidence="2" id="KW-1133">Transmembrane helix</keyword>
<evidence type="ECO:0000256" key="1">
    <source>
        <dbReference type="SAM" id="Coils"/>
    </source>
</evidence>
<keyword evidence="2" id="KW-0812">Transmembrane</keyword>
<dbReference type="STRING" id="926559.JoomaDRAFT_2278"/>
<evidence type="ECO:0000313" key="4">
    <source>
        <dbReference type="Proteomes" id="UP000004690"/>
    </source>
</evidence>
<sequence length="108" mass="13469">MTFKEIRKSRWFKFFSNIYVLVLTVFVIWMLFFDANSWWFTHRELDKEIEKLEEQKVHLKEAIEKDKSILRKLNSKEEIEKFAREEYYLKKDDEEIYLIEYADSIKND</sequence>
<keyword evidence="1" id="KW-0175">Coiled coil</keyword>
<evidence type="ECO:0000313" key="3">
    <source>
        <dbReference type="EMBL" id="EIJ39266.1"/>
    </source>
</evidence>
<keyword evidence="4" id="KW-1185">Reference proteome</keyword>
<dbReference type="Proteomes" id="UP000004690">
    <property type="component" value="Unassembled WGS sequence"/>
</dbReference>
<dbReference type="AlphaFoldDB" id="I3C6M3"/>
<dbReference type="Pfam" id="PF04977">
    <property type="entry name" value="DivIC"/>
    <property type="match status" value="1"/>
</dbReference>
<reference evidence="3 4" key="1">
    <citation type="submission" date="2012-02" db="EMBL/GenBank/DDBJ databases">
        <title>Improved High-Quality Draft genome of Joostella marina DSM 19592.</title>
        <authorList>
            <consortium name="US DOE Joint Genome Institute (JGI-PGF)"/>
            <person name="Lucas S."/>
            <person name="Copeland A."/>
            <person name="Lapidus A."/>
            <person name="Bruce D."/>
            <person name="Goodwin L."/>
            <person name="Pitluck S."/>
            <person name="Peters L."/>
            <person name="Chertkov O."/>
            <person name="Ovchinnikova G."/>
            <person name="Kyrpides N."/>
            <person name="Mavromatis K."/>
            <person name="Detter J.C."/>
            <person name="Han C."/>
            <person name="Land M."/>
            <person name="Hauser L."/>
            <person name="Markowitz V."/>
            <person name="Cheng J.-F."/>
            <person name="Hugenholtz P."/>
            <person name="Woyke T."/>
            <person name="Wu D."/>
            <person name="Tindall B."/>
            <person name="Brambilla E."/>
            <person name="Klenk H.-P."/>
            <person name="Eisen J.A."/>
        </authorList>
    </citation>
    <scope>NUCLEOTIDE SEQUENCE [LARGE SCALE GENOMIC DNA]</scope>
    <source>
        <strain evidence="3 4">DSM 19592</strain>
    </source>
</reference>
<gene>
    <name evidence="3" type="ORF">JoomaDRAFT_2278</name>
</gene>
<dbReference type="OrthoDB" id="1467719at2"/>
<name>I3C6M3_9FLAO</name>
<feature type="coiled-coil region" evidence="1">
    <location>
        <begin position="42"/>
        <end position="69"/>
    </location>
</feature>
<proteinExistence type="predicted"/>
<dbReference type="HOGENOM" id="CLU_148655_2_0_10"/>
<dbReference type="EMBL" id="JH651379">
    <property type="protein sequence ID" value="EIJ39266.1"/>
    <property type="molecule type" value="Genomic_DNA"/>
</dbReference>
<accession>I3C6M3</accession>
<organism evidence="3 4">
    <name type="scientific">Galbibacter orientalis DSM 19592</name>
    <dbReference type="NCBI Taxonomy" id="926559"/>
    <lineage>
        <taxon>Bacteria</taxon>
        <taxon>Pseudomonadati</taxon>
        <taxon>Bacteroidota</taxon>
        <taxon>Flavobacteriia</taxon>
        <taxon>Flavobacteriales</taxon>
        <taxon>Flavobacteriaceae</taxon>
        <taxon>Galbibacter</taxon>
    </lineage>
</organism>
<dbReference type="InterPro" id="IPR007060">
    <property type="entry name" value="FtsL/DivIC"/>
</dbReference>
<evidence type="ECO:0000256" key="2">
    <source>
        <dbReference type="SAM" id="Phobius"/>
    </source>
</evidence>
<keyword evidence="2" id="KW-0472">Membrane</keyword>
<dbReference type="eggNOG" id="COG2919">
    <property type="taxonomic scope" value="Bacteria"/>
</dbReference>
<dbReference type="RefSeq" id="WP_008612656.1">
    <property type="nucleotide sequence ID" value="NZ_JH651379.1"/>
</dbReference>
<protein>
    <submittedName>
        <fullName evidence="3">Septum formation initiator</fullName>
    </submittedName>
</protein>